<feature type="transmembrane region" description="Helical" evidence="2">
    <location>
        <begin position="145"/>
        <end position="169"/>
    </location>
</feature>
<dbReference type="EMBL" id="JALGAR010000001">
    <property type="protein sequence ID" value="MCI4657016.1"/>
    <property type="molecule type" value="Genomic_DNA"/>
</dbReference>
<evidence type="ECO:0000313" key="4">
    <source>
        <dbReference type="Proteomes" id="UP001165341"/>
    </source>
</evidence>
<evidence type="ECO:0000256" key="2">
    <source>
        <dbReference type="SAM" id="Phobius"/>
    </source>
</evidence>
<dbReference type="AlphaFoldDB" id="A0AA41QVJ6"/>
<feature type="transmembrane region" description="Helical" evidence="2">
    <location>
        <begin position="313"/>
        <end position="332"/>
    </location>
</feature>
<feature type="compositionally biased region" description="Low complexity" evidence="1">
    <location>
        <begin position="9"/>
        <end position="25"/>
    </location>
</feature>
<proteinExistence type="predicted"/>
<feature type="transmembrane region" description="Helical" evidence="2">
    <location>
        <begin position="79"/>
        <end position="99"/>
    </location>
</feature>
<feature type="region of interest" description="Disordered" evidence="1">
    <location>
        <begin position="343"/>
        <end position="370"/>
    </location>
</feature>
<keyword evidence="4" id="KW-1185">Reference proteome</keyword>
<keyword evidence="2" id="KW-0472">Membrane</keyword>
<evidence type="ECO:0000313" key="3">
    <source>
        <dbReference type="EMBL" id="MCI4657016.1"/>
    </source>
</evidence>
<organism evidence="3 4">
    <name type="scientific">Cryobacterium zhongshanensis</name>
    <dbReference type="NCBI Taxonomy" id="2928153"/>
    <lineage>
        <taxon>Bacteria</taxon>
        <taxon>Bacillati</taxon>
        <taxon>Actinomycetota</taxon>
        <taxon>Actinomycetes</taxon>
        <taxon>Micrococcales</taxon>
        <taxon>Microbacteriaceae</taxon>
        <taxon>Cryobacterium</taxon>
    </lineage>
</organism>
<feature type="transmembrane region" description="Helical" evidence="2">
    <location>
        <begin position="106"/>
        <end position="133"/>
    </location>
</feature>
<sequence>MNTPEFPETPTSGLAAPSASAAAAGRRPTTAWPALRTLTWHRPLLAASAAMAVLVVICVVGLLVDQRTLTGSPIWAKPLKFSISVLVYAASLAWLLGLLSARRRRLAWWIGTVSTIGLVIEMVIIVGAAAVGITSHFNVSTPVSTTLWSVMAFSIVVVWMAALVAAVLLFRTDLGDPARSLAIRAGTVIAVIGMGLAFLMTGPTAAQLDAFQGIVGAHTVGVPDGGPGLPFLGWSTVAGDLRIPHFVGMHALQVIPLTVLLLEVLASRLAVLRDLVVRSRLIWIVIGLYLGVLAILTGQALAGQSIVHPDALVTTLTVALVAVGAVAATLVLSAASRATLSPTDAAAPETAPAPVSAARARRSASSLPKP</sequence>
<feature type="region of interest" description="Disordered" evidence="1">
    <location>
        <begin position="1"/>
        <end position="25"/>
    </location>
</feature>
<comment type="caution">
    <text evidence="3">The sequence shown here is derived from an EMBL/GenBank/DDBJ whole genome shotgun (WGS) entry which is preliminary data.</text>
</comment>
<keyword evidence="2" id="KW-0812">Transmembrane</keyword>
<dbReference type="Proteomes" id="UP001165341">
    <property type="component" value="Unassembled WGS sequence"/>
</dbReference>
<name>A0AA41QVJ6_9MICO</name>
<feature type="transmembrane region" description="Helical" evidence="2">
    <location>
        <begin position="44"/>
        <end position="64"/>
    </location>
</feature>
<dbReference type="RefSeq" id="WP_243011039.1">
    <property type="nucleotide sequence ID" value="NZ_JALGAR010000001.1"/>
</dbReference>
<feature type="transmembrane region" description="Helical" evidence="2">
    <location>
        <begin position="250"/>
        <end position="269"/>
    </location>
</feature>
<feature type="transmembrane region" description="Helical" evidence="2">
    <location>
        <begin position="281"/>
        <end position="301"/>
    </location>
</feature>
<accession>A0AA41QVJ6</accession>
<feature type="transmembrane region" description="Helical" evidence="2">
    <location>
        <begin position="181"/>
        <end position="200"/>
    </location>
</feature>
<evidence type="ECO:0000256" key="1">
    <source>
        <dbReference type="SAM" id="MobiDB-lite"/>
    </source>
</evidence>
<protein>
    <submittedName>
        <fullName evidence="3">Uncharacterized protein</fullName>
    </submittedName>
</protein>
<keyword evidence="2" id="KW-1133">Transmembrane helix</keyword>
<reference evidence="3" key="1">
    <citation type="submission" date="2022-03" db="EMBL/GenBank/DDBJ databases">
        <title>Cryobacterium sp. nov. strain ZS14-85, isolated from Antarctic soil.</title>
        <authorList>
            <person name="Li J."/>
            <person name="Niu G."/>
        </authorList>
    </citation>
    <scope>NUCLEOTIDE SEQUENCE</scope>
    <source>
        <strain evidence="3">ZS14-85</strain>
    </source>
</reference>
<gene>
    <name evidence="3" type="ORF">MQH31_04210</name>
</gene>